<dbReference type="AlphaFoldDB" id="A0A2M7AR50"/>
<dbReference type="GO" id="GO:0006412">
    <property type="term" value="P:translation"/>
    <property type="evidence" value="ECO:0007669"/>
    <property type="project" value="UniProtKB-UniRule"/>
</dbReference>
<dbReference type="PANTHER" id="PTHR21349:SF0">
    <property type="entry name" value="LARGE RIBOSOMAL SUBUNIT PROTEIN BL21M"/>
    <property type="match status" value="1"/>
</dbReference>
<proteinExistence type="inferred from homology"/>
<keyword evidence="2 4" id="KW-0689">Ribosomal protein</keyword>
<evidence type="ECO:0000256" key="3">
    <source>
        <dbReference type="ARBA" id="ARBA00023274"/>
    </source>
</evidence>
<dbReference type="PANTHER" id="PTHR21349">
    <property type="entry name" value="50S RIBOSOMAL PROTEIN L21"/>
    <property type="match status" value="1"/>
</dbReference>
<name>A0A2M7AR50_9BACT</name>
<dbReference type="EMBL" id="PEWA01000056">
    <property type="protein sequence ID" value="PIU73055.1"/>
    <property type="molecule type" value="Genomic_DNA"/>
</dbReference>
<reference evidence="7" key="1">
    <citation type="submission" date="2017-09" db="EMBL/GenBank/DDBJ databases">
        <title>Depth-based differentiation of microbial function through sediment-hosted aquifers and enrichment of novel symbionts in the deep terrestrial subsurface.</title>
        <authorList>
            <person name="Probst A.J."/>
            <person name="Ladd B."/>
            <person name="Jarett J.K."/>
            <person name="Geller-Mcgrath D.E."/>
            <person name="Sieber C.M.K."/>
            <person name="Emerson J.B."/>
            <person name="Anantharaman K."/>
            <person name="Thomas B.C."/>
            <person name="Malmstrom R."/>
            <person name="Stieglmeier M."/>
            <person name="Klingl A."/>
            <person name="Woyke T."/>
            <person name="Ryan C.M."/>
            <person name="Banfield J.F."/>
        </authorList>
    </citation>
    <scope>NUCLEOTIDE SEQUENCE [LARGE SCALE GENOMIC DNA]</scope>
</reference>
<dbReference type="SUPFAM" id="SSF141091">
    <property type="entry name" value="L21p-like"/>
    <property type="match status" value="1"/>
</dbReference>
<gene>
    <name evidence="4 6" type="primary">rplU</name>
    <name evidence="6" type="ORF">COS78_04040</name>
</gene>
<dbReference type="GO" id="GO:1990904">
    <property type="term" value="C:ribonucleoprotein complex"/>
    <property type="evidence" value="ECO:0007669"/>
    <property type="project" value="UniProtKB-KW"/>
</dbReference>
<dbReference type="GO" id="GO:0019843">
    <property type="term" value="F:rRNA binding"/>
    <property type="evidence" value="ECO:0007669"/>
    <property type="project" value="UniProtKB-UniRule"/>
</dbReference>
<accession>A0A2M7AR50</accession>
<organism evidence="6 7">
    <name type="scientific">Candidatus Shapirobacteria bacterium CG06_land_8_20_14_3_00_40_12</name>
    <dbReference type="NCBI Taxonomy" id="1974881"/>
    <lineage>
        <taxon>Bacteria</taxon>
        <taxon>Candidatus Shapironibacteriota</taxon>
    </lineage>
</organism>
<dbReference type="HAMAP" id="MF_01363">
    <property type="entry name" value="Ribosomal_bL21"/>
    <property type="match status" value="1"/>
</dbReference>
<comment type="subunit">
    <text evidence="4">Part of the 50S ribosomal subunit. Contacts protein L20.</text>
</comment>
<dbReference type="InterPro" id="IPR036164">
    <property type="entry name" value="bL21-like_sf"/>
</dbReference>
<dbReference type="GO" id="GO:0005840">
    <property type="term" value="C:ribosome"/>
    <property type="evidence" value="ECO:0007669"/>
    <property type="project" value="UniProtKB-KW"/>
</dbReference>
<dbReference type="NCBIfam" id="TIGR00061">
    <property type="entry name" value="L21"/>
    <property type="match status" value="1"/>
</dbReference>
<comment type="function">
    <text evidence="4 5">This protein binds to 23S rRNA in the presence of protein L20.</text>
</comment>
<dbReference type="InterPro" id="IPR028909">
    <property type="entry name" value="bL21-like"/>
</dbReference>
<evidence type="ECO:0000313" key="7">
    <source>
        <dbReference type="Proteomes" id="UP000231407"/>
    </source>
</evidence>
<evidence type="ECO:0000256" key="4">
    <source>
        <dbReference type="HAMAP-Rule" id="MF_01363"/>
    </source>
</evidence>
<dbReference type="GO" id="GO:0005737">
    <property type="term" value="C:cytoplasm"/>
    <property type="evidence" value="ECO:0007669"/>
    <property type="project" value="UniProtKB-ARBA"/>
</dbReference>
<evidence type="ECO:0000313" key="6">
    <source>
        <dbReference type="EMBL" id="PIU73055.1"/>
    </source>
</evidence>
<comment type="similarity">
    <text evidence="1 4 5">Belongs to the bacterial ribosomal protein bL21 family.</text>
</comment>
<protein>
    <recommendedName>
        <fullName evidence="4">Large ribosomal subunit protein bL21</fullName>
    </recommendedName>
</protein>
<dbReference type="InterPro" id="IPR001787">
    <property type="entry name" value="Ribosomal_bL21"/>
</dbReference>
<keyword evidence="3 4" id="KW-0687">Ribonucleoprotein</keyword>
<evidence type="ECO:0000256" key="5">
    <source>
        <dbReference type="RuleBase" id="RU000562"/>
    </source>
</evidence>
<sequence>MKYAVIGISGTQYKVEENQTITIDKLDPTTKSTTEVYLIVDDKKIEVGNPTVKNASVEFESVNNYQGPKLDVTKFRAKSRYRKHIGFRPQLTDIKITKINL</sequence>
<keyword evidence="4 5" id="KW-0699">rRNA-binding</keyword>
<evidence type="ECO:0000256" key="1">
    <source>
        <dbReference type="ARBA" id="ARBA00008563"/>
    </source>
</evidence>
<comment type="caution">
    <text evidence="6">The sequence shown here is derived from an EMBL/GenBank/DDBJ whole genome shotgun (WGS) entry which is preliminary data.</text>
</comment>
<evidence type="ECO:0000256" key="2">
    <source>
        <dbReference type="ARBA" id="ARBA00022980"/>
    </source>
</evidence>
<keyword evidence="4 5" id="KW-0694">RNA-binding</keyword>
<dbReference type="Pfam" id="PF00829">
    <property type="entry name" value="Ribosomal_L21p"/>
    <property type="match status" value="1"/>
</dbReference>
<dbReference type="Proteomes" id="UP000231407">
    <property type="component" value="Unassembled WGS sequence"/>
</dbReference>
<dbReference type="GO" id="GO:0003735">
    <property type="term" value="F:structural constituent of ribosome"/>
    <property type="evidence" value="ECO:0007669"/>
    <property type="project" value="InterPro"/>
</dbReference>